<dbReference type="SUPFAM" id="SSF111337">
    <property type="entry name" value="QueA-like"/>
    <property type="match status" value="1"/>
</dbReference>
<keyword evidence="3 5" id="KW-0949">S-adenosyl-L-methionine</keyword>
<dbReference type="AlphaFoldDB" id="A0A1J4S9X2"/>
<dbReference type="Gene3D" id="2.40.10.240">
    <property type="entry name" value="QueA-like"/>
    <property type="match status" value="1"/>
</dbReference>
<dbReference type="InterPro" id="IPR036100">
    <property type="entry name" value="QueA_sf"/>
</dbReference>
<dbReference type="PANTHER" id="PTHR30307:SF0">
    <property type="entry name" value="S-ADENOSYLMETHIONINE:TRNA RIBOSYLTRANSFERASE-ISOMERASE"/>
    <property type="match status" value="1"/>
</dbReference>
<comment type="subunit">
    <text evidence="5">Monomer.</text>
</comment>
<protein>
    <recommendedName>
        <fullName evidence="5">S-adenosylmethionine:tRNA ribosyltransferase-isomerase</fullName>
        <ecNumber evidence="5">2.4.99.17</ecNumber>
    </recommendedName>
    <alternativeName>
        <fullName evidence="5">Queuosine biosynthesis protein QueA</fullName>
    </alternativeName>
</protein>
<evidence type="ECO:0000256" key="2">
    <source>
        <dbReference type="ARBA" id="ARBA00022679"/>
    </source>
</evidence>
<dbReference type="FunFam" id="2.40.10.240:FF:000002">
    <property type="entry name" value="S-adenosylmethionine:tRNA ribosyltransferase-isomerase"/>
    <property type="match status" value="1"/>
</dbReference>
<evidence type="ECO:0000256" key="1">
    <source>
        <dbReference type="ARBA" id="ARBA00022490"/>
    </source>
</evidence>
<keyword evidence="6" id="KW-0413">Isomerase</keyword>
<dbReference type="Gene3D" id="3.40.1780.10">
    <property type="entry name" value="QueA-like"/>
    <property type="match status" value="2"/>
</dbReference>
<comment type="caution">
    <text evidence="6">The sequence shown here is derived from an EMBL/GenBank/DDBJ whole genome shotgun (WGS) entry which is preliminary data.</text>
</comment>
<comment type="subcellular location">
    <subcellularLocation>
        <location evidence="5">Cytoplasm</location>
    </subcellularLocation>
</comment>
<comment type="pathway">
    <text evidence="5">tRNA modification; tRNA-queuosine biosynthesis.</text>
</comment>
<dbReference type="GO" id="GO:0005737">
    <property type="term" value="C:cytoplasm"/>
    <property type="evidence" value="ECO:0007669"/>
    <property type="project" value="UniProtKB-SubCell"/>
</dbReference>
<dbReference type="GO" id="GO:0051075">
    <property type="term" value="F:S-adenosylmethionine:tRNA ribosyltransferase-isomerase activity"/>
    <property type="evidence" value="ECO:0007669"/>
    <property type="project" value="UniProtKB-EC"/>
</dbReference>
<comment type="function">
    <text evidence="5">Transfers and isomerizes the ribose moiety from AdoMet to the 7-aminomethyl group of 7-deazaguanine (preQ1-tRNA) to give epoxyqueuosine (oQ-tRNA).</text>
</comment>
<organism evidence="6 7">
    <name type="scientific">Candidatus Desantisbacteria bacterium CG1_02_38_46</name>
    <dbReference type="NCBI Taxonomy" id="1817893"/>
    <lineage>
        <taxon>Bacteria</taxon>
        <taxon>Candidatus Desantisiibacteriota</taxon>
    </lineage>
</organism>
<dbReference type="EMBL" id="MNUO01000112">
    <property type="protein sequence ID" value="OIN96104.1"/>
    <property type="molecule type" value="Genomic_DNA"/>
</dbReference>
<keyword evidence="4 5" id="KW-0671">Queuosine biosynthesis</keyword>
<reference evidence="6 7" key="1">
    <citation type="journal article" date="2016" name="Environ. Microbiol.">
        <title>Genomic resolution of a cold subsurface aquifer community provides metabolic insights for novel microbes adapted to high CO concentrations.</title>
        <authorList>
            <person name="Probst A.J."/>
            <person name="Castelle C.J."/>
            <person name="Singh A."/>
            <person name="Brown C.T."/>
            <person name="Anantharaman K."/>
            <person name="Sharon I."/>
            <person name="Hug L.A."/>
            <person name="Burstein D."/>
            <person name="Emerson J.B."/>
            <person name="Thomas B.C."/>
            <person name="Banfield J.F."/>
        </authorList>
    </citation>
    <scope>NUCLEOTIDE SEQUENCE [LARGE SCALE GENOMIC DNA]</scope>
    <source>
        <strain evidence="6">CG1_02_38_46</strain>
    </source>
</reference>
<dbReference type="NCBIfam" id="NF001140">
    <property type="entry name" value="PRK00147.1"/>
    <property type="match status" value="1"/>
</dbReference>
<comment type="catalytic activity">
    <reaction evidence="5">
        <text>7-aminomethyl-7-carbaguanosine(34) in tRNA + S-adenosyl-L-methionine = epoxyqueuosine(34) in tRNA + adenine + L-methionine + 2 H(+)</text>
        <dbReference type="Rhea" id="RHEA:32155"/>
        <dbReference type="Rhea" id="RHEA-COMP:10342"/>
        <dbReference type="Rhea" id="RHEA-COMP:18582"/>
        <dbReference type="ChEBI" id="CHEBI:15378"/>
        <dbReference type="ChEBI" id="CHEBI:16708"/>
        <dbReference type="ChEBI" id="CHEBI:57844"/>
        <dbReference type="ChEBI" id="CHEBI:59789"/>
        <dbReference type="ChEBI" id="CHEBI:82833"/>
        <dbReference type="ChEBI" id="CHEBI:194443"/>
        <dbReference type="EC" id="2.4.99.17"/>
    </reaction>
</comment>
<dbReference type="STRING" id="1817893.AUJ66_07390"/>
<name>A0A1J4S9X2_9BACT</name>
<dbReference type="InterPro" id="IPR003699">
    <property type="entry name" value="QueA"/>
</dbReference>
<keyword evidence="2 5" id="KW-0808">Transferase</keyword>
<dbReference type="PANTHER" id="PTHR30307">
    <property type="entry name" value="S-ADENOSYLMETHIONINE:TRNA RIBOSYLTRANSFERASE-ISOMERASE"/>
    <property type="match status" value="1"/>
</dbReference>
<dbReference type="NCBIfam" id="TIGR00113">
    <property type="entry name" value="queA"/>
    <property type="match status" value="1"/>
</dbReference>
<comment type="similarity">
    <text evidence="5">Belongs to the QueA family.</text>
</comment>
<accession>A0A1J4S9X2</accession>
<dbReference type="InterPro" id="IPR042119">
    <property type="entry name" value="QueA_dom2"/>
</dbReference>
<sequence length="343" mass="38703">MNIADFEYNLPKELIAQEPADKREDSRLMVVFCKEKKWDHCYFKNLIDYLKSGDILVVNDTRVIPARLKGIKKGDGKVEILLVCQRGINLWDVFVRPGKKVKAGDVIQFGSSLAGVIKEITPGRGRLIEFVTNGDFKKILEEIGEVPLPHYIKRTGPPTQRDKIRYQTIYASKDGAIAAPTAGLHFSDEIMQEIIKKGVEVFTITLHVGPGSFRPIRLNDISMHKMEGEYFEISSNTFQEVMSARKSDRRVIAVGTSTVRALESAVNIPGFNGGSRWTDLYIYPGYKFKTIDALITNFHLPHSTPLVLVCAFAGMELIFKIYQEAIDKCYRFLSFGDAMLILT</sequence>
<dbReference type="Proteomes" id="UP000182278">
    <property type="component" value="Unassembled WGS sequence"/>
</dbReference>
<gene>
    <name evidence="5" type="primary">queA</name>
    <name evidence="6" type="ORF">AUJ66_07390</name>
</gene>
<dbReference type="GO" id="GO:0008616">
    <property type="term" value="P:tRNA queuosine(34) biosynthetic process"/>
    <property type="evidence" value="ECO:0007669"/>
    <property type="project" value="UniProtKB-UniRule"/>
</dbReference>
<evidence type="ECO:0000313" key="6">
    <source>
        <dbReference type="EMBL" id="OIN96104.1"/>
    </source>
</evidence>
<evidence type="ECO:0000256" key="4">
    <source>
        <dbReference type="ARBA" id="ARBA00022785"/>
    </source>
</evidence>
<keyword evidence="1 5" id="KW-0963">Cytoplasm</keyword>
<evidence type="ECO:0000256" key="3">
    <source>
        <dbReference type="ARBA" id="ARBA00022691"/>
    </source>
</evidence>
<dbReference type="Pfam" id="PF02547">
    <property type="entry name" value="Queuosine_synth"/>
    <property type="match status" value="1"/>
</dbReference>
<evidence type="ECO:0000313" key="7">
    <source>
        <dbReference type="Proteomes" id="UP000182278"/>
    </source>
</evidence>
<dbReference type="HAMAP" id="MF_00113">
    <property type="entry name" value="QueA"/>
    <property type="match status" value="1"/>
</dbReference>
<dbReference type="EC" id="2.4.99.17" evidence="5"/>
<dbReference type="InterPro" id="IPR042118">
    <property type="entry name" value="QueA_dom1"/>
</dbReference>
<evidence type="ECO:0000256" key="5">
    <source>
        <dbReference type="HAMAP-Rule" id="MF_00113"/>
    </source>
</evidence>
<proteinExistence type="inferred from homology"/>
<dbReference type="UniPathway" id="UPA00392"/>